<dbReference type="RefSeq" id="WP_146294677.1">
    <property type="nucleotide sequence ID" value="NZ_CP042326.1"/>
</dbReference>
<dbReference type="InterPro" id="IPR006869">
    <property type="entry name" value="DUF547"/>
</dbReference>
<reference evidence="2" key="1">
    <citation type="submission" date="2019-08" db="EMBL/GenBank/DDBJ databases">
        <title>Carotenoids and Carotenoid Binding Proteins in the Halophilic Cyanobacterium Euhalothece sp. ZM00.</title>
        <authorList>
            <person name="Cho S.M."/>
            <person name="Song J.Y."/>
            <person name="Park Y.-I."/>
        </authorList>
    </citation>
    <scope>NUCLEOTIDE SEQUENCE [LARGE SCALE GENOMIC DNA]</scope>
    <source>
        <strain evidence="2">Z-M001</strain>
    </source>
</reference>
<protein>
    <submittedName>
        <fullName evidence="2">DUF547 domain-containing protein</fullName>
    </submittedName>
</protein>
<dbReference type="Pfam" id="PF04784">
    <property type="entry name" value="DUF547"/>
    <property type="match status" value="1"/>
</dbReference>
<feature type="domain" description="DUF547" evidence="1">
    <location>
        <begin position="47"/>
        <end position="163"/>
    </location>
</feature>
<accession>A0A5B8NJG5</accession>
<dbReference type="KEGG" id="enn:FRE64_03435"/>
<proteinExistence type="predicted"/>
<name>A0A5B8NJG5_9CHRO</name>
<evidence type="ECO:0000259" key="1">
    <source>
        <dbReference type="Pfam" id="PF04784"/>
    </source>
</evidence>
<dbReference type="EMBL" id="CP042326">
    <property type="protein sequence ID" value="QDZ39068.1"/>
    <property type="molecule type" value="Genomic_DNA"/>
</dbReference>
<gene>
    <name evidence="2" type="ORF">FRE64_03435</name>
</gene>
<dbReference type="Proteomes" id="UP000318453">
    <property type="component" value="Chromosome"/>
</dbReference>
<organism evidence="2 3">
    <name type="scientific">Euhalothece natronophila Z-M001</name>
    <dbReference type="NCBI Taxonomy" id="522448"/>
    <lineage>
        <taxon>Bacteria</taxon>
        <taxon>Bacillati</taxon>
        <taxon>Cyanobacteriota</taxon>
        <taxon>Cyanophyceae</taxon>
        <taxon>Oscillatoriophycideae</taxon>
        <taxon>Chroococcales</taxon>
        <taxon>Halothecacae</taxon>
        <taxon>Halothece cluster</taxon>
        <taxon>Euhalothece</taxon>
    </lineage>
</organism>
<dbReference type="AlphaFoldDB" id="A0A5B8NJG5"/>
<sequence length="228" mass="27021">MIDFSLWDSLLREYVNQSGQVDYQRWQLETQGELDQWLNTVSNLQLNELKDAESLSFLINIYNALVIAKILKKYPIKSILPRTLGVPNWLAFFIFFSQPVHKLNNQQVSLNDIEHKILRQQWQEPRIHFALVCAAIGCPLLRNEAYQPEFVYDQLEADAVRFINNTDKVSYDPELNQLFCSKIFKWYEKDFLHHSKSVADYIKSYLRIPITEPISIQYLPYSWQLNEQ</sequence>
<evidence type="ECO:0000313" key="2">
    <source>
        <dbReference type="EMBL" id="QDZ39068.1"/>
    </source>
</evidence>
<dbReference type="OrthoDB" id="526867at2"/>
<dbReference type="PANTHER" id="PTHR46361">
    <property type="entry name" value="ELECTRON CARRIER/ PROTEIN DISULFIDE OXIDOREDUCTASE"/>
    <property type="match status" value="1"/>
</dbReference>
<dbReference type="PANTHER" id="PTHR46361:SF3">
    <property type="entry name" value="ELECTRON CARRIER_ PROTEIN DISULFIDE OXIDOREDUCTASE"/>
    <property type="match status" value="1"/>
</dbReference>
<keyword evidence="3" id="KW-1185">Reference proteome</keyword>
<evidence type="ECO:0000313" key="3">
    <source>
        <dbReference type="Proteomes" id="UP000318453"/>
    </source>
</evidence>